<feature type="transmembrane region" description="Helical" evidence="7">
    <location>
        <begin position="431"/>
        <end position="448"/>
    </location>
</feature>
<evidence type="ECO:0000313" key="9">
    <source>
        <dbReference type="Proteomes" id="UP001597100"/>
    </source>
</evidence>
<feature type="transmembrane region" description="Helical" evidence="7">
    <location>
        <begin position="262"/>
        <end position="281"/>
    </location>
</feature>
<feature type="transmembrane region" description="Helical" evidence="7">
    <location>
        <begin position="396"/>
        <end position="419"/>
    </location>
</feature>
<evidence type="ECO:0000256" key="1">
    <source>
        <dbReference type="ARBA" id="ARBA00004651"/>
    </source>
</evidence>
<dbReference type="CDD" id="cd13127">
    <property type="entry name" value="MATE_tuaB_like"/>
    <property type="match status" value="1"/>
</dbReference>
<name>A0ABW3IE14_9FLAO</name>
<feature type="transmembrane region" description="Helical" evidence="7">
    <location>
        <begin position="228"/>
        <end position="250"/>
    </location>
</feature>
<evidence type="ECO:0000256" key="5">
    <source>
        <dbReference type="ARBA" id="ARBA00022989"/>
    </source>
</evidence>
<keyword evidence="5 7" id="KW-1133">Transmembrane helix</keyword>
<evidence type="ECO:0000256" key="4">
    <source>
        <dbReference type="ARBA" id="ARBA00022692"/>
    </source>
</evidence>
<comment type="caution">
    <text evidence="8">The sequence shown here is derived from an EMBL/GenBank/DDBJ whole genome shotgun (WGS) entry which is preliminary data.</text>
</comment>
<dbReference type="Proteomes" id="UP001597100">
    <property type="component" value="Unassembled WGS sequence"/>
</dbReference>
<feature type="transmembrane region" description="Helical" evidence="7">
    <location>
        <begin position="91"/>
        <end position="113"/>
    </location>
</feature>
<sequence>MKDLNLLLNKEFKTSSLSKISLKGGAINILAQILNFLIQLGTLSIMARIIPPSGFGIVAMAGSITGFIMIFKDLGLSMATVQKEEINEQQISNLFWINILIGIGLACLVVVISPLVADFFMEPEIKRILIFSSIGLFIGALTIQHQALLRRKMDFFSLAIIDVSAKLIGSVISIMIAYKLKNYWPLVLLPIIISFFYLIGVLIVLPWKPKFYKKKSNTGDLLNFGKNMTVYGVINYFARTGDNIIIGKLVGAASLGFYSRAYSLMMLPIGQLIAPLTSVMVPTLSRLQKNPNDFRKHYSNSLMLIAYLTLPLITTLGILGRDVVLIVLGEKWVPAIELYQILCFAAFWQPMLSTTGWILTSLNQTERIVKWGWINSILLILTFLLGINWGVKGLTIAYAIYMWVIVLPNFLFVIKYTPVKISDFFKAIKKPIINTLILGTIFLAFLRLEIDDIILRVIISILIFITFWTVLFFIDQKLKVQLKSLVKKLF</sequence>
<comment type="subcellular location">
    <subcellularLocation>
        <location evidence="1">Cell membrane</location>
        <topology evidence="1">Multi-pass membrane protein</topology>
    </subcellularLocation>
</comment>
<dbReference type="Pfam" id="PF13440">
    <property type="entry name" value="Polysacc_synt_3"/>
    <property type="match status" value="1"/>
</dbReference>
<dbReference type="EMBL" id="JBHTJP010000032">
    <property type="protein sequence ID" value="MFD0976349.1"/>
    <property type="molecule type" value="Genomic_DNA"/>
</dbReference>
<feature type="transmembrane region" description="Helical" evidence="7">
    <location>
        <begin position="371"/>
        <end position="390"/>
    </location>
</feature>
<feature type="transmembrane region" description="Helical" evidence="7">
    <location>
        <begin position="155"/>
        <end position="178"/>
    </location>
</feature>
<evidence type="ECO:0000256" key="7">
    <source>
        <dbReference type="SAM" id="Phobius"/>
    </source>
</evidence>
<feature type="transmembrane region" description="Helical" evidence="7">
    <location>
        <begin position="50"/>
        <end position="71"/>
    </location>
</feature>
<keyword evidence="9" id="KW-1185">Reference proteome</keyword>
<accession>A0ABW3IE14</accession>
<feature type="transmembrane region" description="Helical" evidence="7">
    <location>
        <begin position="339"/>
        <end position="359"/>
    </location>
</feature>
<feature type="transmembrane region" description="Helical" evidence="7">
    <location>
        <begin position="454"/>
        <end position="474"/>
    </location>
</feature>
<evidence type="ECO:0000256" key="3">
    <source>
        <dbReference type="ARBA" id="ARBA00022475"/>
    </source>
</evidence>
<keyword evidence="6 7" id="KW-0472">Membrane</keyword>
<comment type="similarity">
    <text evidence="2">Belongs to the polysaccharide synthase family.</text>
</comment>
<feature type="transmembrane region" description="Helical" evidence="7">
    <location>
        <begin position="125"/>
        <end position="143"/>
    </location>
</feature>
<dbReference type="RefSeq" id="WP_380737594.1">
    <property type="nucleotide sequence ID" value="NZ_JBHTJP010000032.1"/>
</dbReference>
<dbReference type="PANTHER" id="PTHR30250">
    <property type="entry name" value="PST FAMILY PREDICTED COLANIC ACID TRANSPORTER"/>
    <property type="match status" value="1"/>
</dbReference>
<evidence type="ECO:0000256" key="6">
    <source>
        <dbReference type="ARBA" id="ARBA00023136"/>
    </source>
</evidence>
<reference evidence="9" key="1">
    <citation type="journal article" date="2019" name="Int. J. Syst. Evol. Microbiol.">
        <title>The Global Catalogue of Microorganisms (GCM) 10K type strain sequencing project: providing services to taxonomists for standard genome sequencing and annotation.</title>
        <authorList>
            <consortium name="The Broad Institute Genomics Platform"/>
            <consortium name="The Broad Institute Genome Sequencing Center for Infectious Disease"/>
            <person name="Wu L."/>
            <person name="Ma J."/>
        </authorList>
    </citation>
    <scope>NUCLEOTIDE SEQUENCE [LARGE SCALE GENOMIC DNA]</scope>
    <source>
        <strain evidence="9">CCUG 60898</strain>
    </source>
</reference>
<dbReference type="InterPro" id="IPR050833">
    <property type="entry name" value="Poly_Biosynth_Transport"/>
</dbReference>
<feature type="transmembrane region" description="Helical" evidence="7">
    <location>
        <begin position="20"/>
        <end position="38"/>
    </location>
</feature>
<proteinExistence type="inferred from homology"/>
<keyword evidence="3" id="KW-1003">Cell membrane</keyword>
<feature type="transmembrane region" description="Helical" evidence="7">
    <location>
        <begin position="302"/>
        <end position="319"/>
    </location>
</feature>
<feature type="transmembrane region" description="Helical" evidence="7">
    <location>
        <begin position="184"/>
        <end position="207"/>
    </location>
</feature>
<evidence type="ECO:0000313" key="8">
    <source>
        <dbReference type="EMBL" id="MFD0976349.1"/>
    </source>
</evidence>
<gene>
    <name evidence="8" type="ORF">ACFQ1G_06060</name>
</gene>
<evidence type="ECO:0000256" key="2">
    <source>
        <dbReference type="ARBA" id="ARBA00007430"/>
    </source>
</evidence>
<protein>
    <submittedName>
        <fullName evidence="8">Lipopolysaccharide biosynthesis protein</fullName>
    </submittedName>
</protein>
<keyword evidence="4 7" id="KW-0812">Transmembrane</keyword>
<organism evidence="8 9">
    <name type="scientific">Salinimicrobium gaetbulicola</name>
    <dbReference type="NCBI Taxonomy" id="999702"/>
    <lineage>
        <taxon>Bacteria</taxon>
        <taxon>Pseudomonadati</taxon>
        <taxon>Bacteroidota</taxon>
        <taxon>Flavobacteriia</taxon>
        <taxon>Flavobacteriales</taxon>
        <taxon>Flavobacteriaceae</taxon>
        <taxon>Salinimicrobium</taxon>
    </lineage>
</organism>
<dbReference type="PANTHER" id="PTHR30250:SF10">
    <property type="entry name" value="LIPOPOLYSACCHARIDE BIOSYNTHESIS PROTEIN WZXC"/>
    <property type="match status" value="1"/>
</dbReference>